<dbReference type="SMART" id="SM00248">
    <property type="entry name" value="ANK"/>
    <property type="match status" value="3"/>
</dbReference>
<dbReference type="InterPro" id="IPR002110">
    <property type="entry name" value="Ankyrin_rpt"/>
</dbReference>
<keyword evidence="1" id="KW-0677">Repeat</keyword>
<keyword evidence="3" id="KW-0040">ANK repeat</keyword>
<evidence type="ECO:0000313" key="5">
    <source>
        <dbReference type="Ensembl" id="ENSCMIP00000045343.1"/>
    </source>
</evidence>
<dbReference type="Pfam" id="PF00023">
    <property type="entry name" value="Ank"/>
    <property type="match status" value="1"/>
</dbReference>
<dbReference type="InParanoid" id="A0A4W3K3D4"/>
<keyword evidence="2 4" id="KW-0175">Coiled coil</keyword>
<sequence length="858" mass="98284">PKGLKLFFPDKFCLQDWSKHDERLLQAVENNDSEKVGSLLTKRSLFAAKQDSDGRSAYHLAAMKGYVDCLEVILSHGVDVSAMDSSGKAFSANKPNELSPHLASQDGCSPLILAAQMSNHEICRWLIVRGADVNTRDKQGRTALMLACENDSVETVEVLVRSRANVGLVDALGHDAVHYSMVTGNTEILHLLHMGPHRRYWSKSKWPSFHPNLLCAVLLFLNHRIIKSYSTEGYHLEDQKLSNEIFLLQQERDHLLHTISNLEQLVDKCQREVTPIYRLIPSKTSKPFEAHCCAQLAAAFAHKYTVNSLYSVLCEMECLQKESDKEDISGGEDFIPILLYDSLRAEFEKLKEECELLRDQATVHEEGMSSETLVPLETYEQLKASHEQEVLKLQEALNELKAKMDLEVEGCIQPHLESELASVEKNTEQDIQDMTEKLNEVQERYETAMKEVERLDEMEEKLTHSISLETFEELRTSLNISLEEISKENALLMEKYTEAQDELKQLRAANEAEESHLGSCEEGTKVSPEFTATADELKEKLEKLTKSYSELEERFRVLQEEHETKEKELGSLQEELTAMHVPKHKHEEVKQKLSKSLSDANEQLLEIKGKHNTIRQEVTRLQSEVEEQRVHFMPRDEHLKMKEAFEAMKGTVSHLENQLASKQKEYSQLQRQVETTREQTTLKDEQESTVTSLKAEVNSLTIKLNDLTKKHERTCTEVFQVQREALFMKSQKHSAEDELAATQKQLQDLKADSKKITELHKQIEDSAELVKEKDKKITELSKEVFRLKEALNSLSERSNAAAQRVQPAPYKTQPNLEYLESQIKALQHQLKVKNHHKAILSIYRTHLLYAIQGQKVLS</sequence>
<dbReference type="PANTHER" id="PTHR24129">
    <property type="entry name" value="ANKYCORBIN"/>
    <property type="match status" value="1"/>
</dbReference>
<keyword evidence="6" id="KW-1185">Reference proteome</keyword>
<dbReference type="GO" id="GO:0003779">
    <property type="term" value="F:actin binding"/>
    <property type="evidence" value="ECO:0007669"/>
    <property type="project" value="InterPro"/>
</dbReference>
<reference evidence="6" key="1">
    <citation type="journal article" date="2006" name="Science">
        <title>Ancient noncoding elements conserved in the human genome.</title>
        <authorList>
            <person name="Venkatesh B."/>
            <person name="Kirkness E.F."/>
            <person name="Loh Y.H."/>
            <person name="Halpern A.L."/>
            <person name="Lee A.P."/>
            <person name="Johnson J."/>
            <person name="Dandona N."/>
            <person name="Viswanathan L.D."/>
            <person name="Tay A."/>
            <person name="Venter J.C."/>
            <person name="Strausberg R.L."/>
            <person name="Brenner S."/>
        </authorList>
    </citation>
    <scope>NUCLEOTIDE SEQUENCE [LARGE SCALE GENOMIC DNA]</scope>
</reference>
<feature type="repeat" description="ANK" evidence="3">
    <location>
        <begin position="106"/>
        <end position="138"/>
    </location>
</feature>
<feature type="coiled-coil region" evidence="4">
    <location>
        <begin position="340"/>
        <end position="617"/>
    </location>
</feature>
<dbReference type="PROSITE" id="PS50088">
    <property type="entry name" value="ANK_REPEAT"/>
    <property type="match status" value="3"/>
</dbReference>
<dbReference type="PROSITE" id="PS50297">
    <property type="entry name" value="ANK_REP_REGION"/>
    <property type="match status" value="3"/>
</dbReference>
<evidence type="ECO:0000313" key="6">
    <source>
        <dbReference type="Proteomes" id="UP000314986"/>
    </source>
</evidence>
<dbReference type="SUPFAM" id="SSF48403">
    <property type="entry name" value="Ankyrin repeat"/>
    <property type="match status" value="1"/>
</dbReference>
<dbReference type="Proteomes" id="UP000314986">
    <property type="component" value="Unassembled WGS sequence"/>
</dbReference>
<proteinExistence type="predicted"/>
<evidence type="ECO:0000256" key="3">
    <source>
        <dbReference type="PROSITE-ProRule" id="PRU00023"/>
    </source>
</evidence>
<dbReference type="Ensembl" id="ENSCMIT00000045993.1">
    <property type="protein sequence ID" value="ENSCMIP00000045343.1"/>
    <property type="gene ID" value="ENSCMIG00000018722.1"/>
</dbReference>
<dbReference type="Gene3D" id="1.25.40.20">
    <property type="entry name" value="Ankyrin repeat-containing domain"/>
    <property type="match status" value="1"/>
</dbReference>
<dbReference type="InterPro" id="IPR042420">
    <property type="entry name" value="RAI14/UACA"/>
</dbReference>
<reference evidence="6" key="3">
    <citation type="journal article" date="2014" name="Nature">
        <title>Elephant shark genome provides unique insights into gnathostome evolution.</title>
        <authorList>
            <consortium name="International Elephant Shark Genome Sequencing Consortium"/>
            <person name="Venkatesh B."/>
            <person name="Lee A.P."/>
            <person name="Ravi V."/>
            <person name="Maurya A.K."/>
            <person name="Lian M.M."/>
            <person name="Swann J.B."/>
            <person name="Ohta Y."/>
            <person name="Flajnik M.F."/>
            <person name="Sutoh Y."/>
            <person name="Kasahara M."/>
            <person name="Hoon S."/>
            <person name="Gangu V."/>
            <person name="Roy S.W."/>
            <person name="Irimia M."/>
            <person name="Korzh V."/>
            <person name="Kondrychyn I."/>
            <person name="Lim Z.W."/>
            <person name="Tay B.H."/>
            <person name="Tohari S."/>
            <person name="Kong K.W."/>
            <person name="Ho S."/>
            <person name="Lorente-Galdos B."/>
            <person name="Quilez J."/>
            <person name="Marques-Bonet T."/>
            <person name="Raney B.J."/>
            <person name="Ingham P.W."/>
            <person name="Tay A."/>
            <person name="Hillier L.W."/>
            <person name="Minx P."/>
            <person name="Boehm T."/>
            <person name="Wilson R.K."/>
            <person name="Brenner S."/>
            <person name="Warren W.C."/>
        </authorList>
    </citation>
    <scope>NUCLEOTIDE SEQUENCE [LARGE SCALE GENOMIC DNA]</scope>
</reference>
<dbReference type="STRING" id="7868.ENSCMIP00000045343"/>
<evidence type="ECO:0000256" key="4">
    <source>
        <dbReference type="SAM" id="Coils"/>
    </source>
</evidence>
<dbReference type="GeneTree" id="ENSGT00940000159237"/>
<dbReference type="InterPro" id="IPR036770">
    <property type="entry name" value="Ankyrin_rpt-contain_sf"/>
</dbReference>
<evidence type="ECO:0000256" key="1">
    <source>
        <dbReference type="ARBA" id="ARBA00022737"/>
    </source>
</evidence>
<feature type="repeat" description="ANK" evidence="3">
    <location>
        <begin position="139"/>
        <end position="171"/>
    </location>
</feature>
<evidence type="ECO:0000256" key="2">
    <source>
        <dbReference type="ARBA" id="ARBA00023054"/>
    </source>
</evidence>
<reference evidence="5" key="5">
    <citation type="submission" date="2025-09" db="UniProtKB">
        <authorList>
            <consortium name="Ensembl"/>
        </authorList>
    </citation>
    <scope>IDENTIFICATION</scope>
</reference>
<protein>
    <submittedName>
        <fullName evidence="5">Uncharacterized protein</fullName>
    </submittedName>
</protein>
<accession>A0A4W3K3D4</accession>
<organism evidence="5 6">
    <name type="scientific">Callorhinchus milii</name>
    <name type="common">Ghost shark</name>
    <dbReference type="NCBI Taxonomy" id="7868"/>
    <lineage>
        <taxon>Eukaryota</taxon>
        <taxon>Metazoa</taxon>
        <taxon>Chordata</taxon>
        <taxon>Craniata</taxon>
        <taxon>Vertebrata</taxon>
        <taxon>Chondrichthyes</taxon>
        <taxon>Holocephali</taxon>
        <taxon>Chimaeriformes</taxon>
        <taxon>Callorhinchidae</taxon>
        <taxon>Callorhinchus</taxon>
    </lineage>
</organism>
<dbReference type="Gene3D" id="1.10.287.1490">
    <property type="match status" value="1"/>
</dbReference>
<reference evidence="5" key="4">
    <citation type="submission" date="2025-08" db="UniProtKB">
        <authorList>
            <consortium name="Ensembl"/>
        </authorList>
    </citation>
    <scope>IDENTIFICATION</scope>
</reference>
<dbReference type="AlphaFoldDB" id="A0A4W3K3D4"/>
<feature type="repeat" description="ANK" evidence="3">
    <location>
        <begin position="53"/>
        <end position="85"/>
    </location>
</feature>
<feature type="coiled-coil region" evidence="4">
    <location>
        <begin position="645"/>
        <end position="797"/>
    </location>
</feature>
<dbReference type="PANTHER" id="PTHR24129:SF2">
    <property type="entry name" value="DUF3447 DOMAIN-CONTAINING PROTEIN"/>
    <property type="match status" value="1"/>
</dbReference>
<reference evidence="6" key="2">
    <citation type="journal article" date="2007" name="PLoS Biol.">
        <title>Survey sequencing and comparative analysis of the elephant shark (Callorhinchus milii) genome.</title>
        <authorList>
            <person name="Venkatesh B."/>
            <person name="Kirkness E.F."/>
            <person name="Loh Y.H."/>
            <person name="Halpern A.L."/>
            <person name="Lee A.P."/>
            <person name="Johnson J."/>
            <person name="Dandona N."/>
            <person name="Viswanathan L.D."/>
            <person name="Tay A."/>
            <person name="Venter J.C."/>
            <person name="Strausberg R.L."/>
            <person name="Brenner S."/>
        </authorList>
    </citation>
    <scope>NUCLEOTIDE SEQUENCE [LARGE SCALE GENOMIC DNA]</scope>
</reference>
<dbReference type="Pfam" id="PF12796">
    <property type="entry name" value="Ank_2"/>
    <property type="match status" value="1"/>
</dbReference>
<name>A0A4W3K3D4_CALMI</name>